<name>A0A2P7QZB2_9SPHN</name>
<dbReference type="OrthoDB" id="7388552at2"/>
<evidence type="ECO:0000313" key="8">
    <source>
        <dbReference type="EMBL" id="PSJ43301.1"/>
    </source>
</evidence>
<evidence type="ECO:0000313" key="9">
    <source>
        <dbReference type="Proteomes" id="UP000241167"/>
    </source>
</evidence>
<dbReference type="InterPro" id="IPR011010">
    <property type="entry name" value="DNA_brk_join_enz"/>
</dbReference>
<gene>
    <name evidence="8" type="ORF">C7I55_02700</name>
</gene>
<dbReference type="InterPro" id="IPR002104">
    <property type="entry name" value="Integrase_catalytic"/>
</dbReference>
<evidence type="ECO:0000256" key="3">
    <source>
        <dbReference type="ARBA" id="ARBA00023125"/>
    </source>
</evidence>
<dbReference type="PROSITE" id="PS51898">
    <property type="entry name" value="TYR_RECOMBINASE"/>
    <property type="match status" value="1"/>
</dbReference>
<feature type="domain" description="Core-binding (CB)" evidence="7">
    <location>
        <begin position="111"/>
        <end position="192"/>
    </location>
</feature>
<dbReference type="Gene3D" id="1.10.150.130">
    <property type="match status" value="1"/>
</dbReference>
<evidence type="ECO:0000256" key="1">
    <source>
        <dbReference type="ARBA" id="ARBA00008857"/>
    </source>
</evidence>
<proteinExistence type="inferred from homology"/>
<evidence type="ECO:0000256" key="2">
    <source>
        <dbReference type="ARBA" id="ARBA00022908"/>
    </source>
</evidence>
<dbReference type="AlphaFoldDB" id="A0A2P7QZB2"/>
<dbReference type="InterPro" id="IPR038488">
    <property type="entry name" value="Integrase_DNA-bd_sf"/>
</dbReference>
<comment type="caution">
    <text evidence="8">The sequence shown here is derived from an EMBL/GenBank/DDBJ whole genome shotgun (WGS) entry which is preliminary data.</text>
</comment>
<dbReference type="GO" id="GO:0006310">
    <property type="term" value="P:DNA recombination"/>
    <property type="evidence" value="ECO:0007669"/>
    <property type="project" value="UniProtKB-KW"/>
</dbReference>
<evidence type="ECO:0000259" key="6">
    <source>
        <dbReference type="PROSITE" id="PS51898"/>
    </source>
</evidence>
<dbReference type="PANTHER" id="PTHR30629:SF2">
    <property type="entry name" value="PROPHAGE INTEGRASE INTS-RELATED"/>
    <property type="match status" value="1"/>
</dbReference>
<sequence>MLVFPIPTGGDTNVALNALQVQNAKGRDRPYKVADSGGLYLFVQPSGQRYWRLAYRWDRKQRTMALGVYPDVSLAAAREKRDATRKMLASGRDPVAVAREEERAAKLAEQATFKVIAQEWFSKCEREGRADITLKKQQWLLDFAYPKLGDRPIARITAHEVYEVLKTIEAKGHHETARRLRGTCGQVFRYAVATGRSERDVCADLRGALVTPKVKHLAAITNAREVGELMEAIDAFDGYRVTHAALRLAPHLFVRPGELRHAEWAEFDFKERVWAIPAEKMKMRRPHFVPLSRQALAILDDVRPVTAGQRYVFPCQGKRDRPMCENTLNLALQRLGYGGGRMTAHGFRAMASTLLNESGRWTADAIERQLGHVDANAVRRVYARGEYWPERIRMMQAWSDELNRLRAAASFAAAPARAA</sequence>
<dbReference type="InterPro" id="IPR053876">
    <property type="entry name" value="Phage_int_M"/>
</dbReference>
<accession>A0A2P7QZB2</accession>
<evidence type="ECO:0000256" key="5">
    <source>
        <dbReference type="PROSITE-ProRule" id="PRU01248"/>
    </source>
</evidence>
<dbReference type="PANTHER" id="PTHR30629">
    <property type="entry name" value="PROPHAGE INTEGRASE"/>
    <property type="match status" value="1"/>
</dbReference>
<dbReference type="Pfam" id="PF13356">
    <property type="entry name" value="Arm-DNA-bind_3"/>
    <property type="match status" value="1"/>
</dbReference>
<evidence type="ECO:0000256" key="4">
    <source>
        <dbReference type="ARBA" id="ARBA00023172"/>
    </source>
</evidence>
<dbReference type="InterPro" id="IPR025166">
    <property type="entry name" value="Integrase_DNA_bind_dom"/>
</dbReference>
<feature type="domain" description="Tyr recombinase" evidence="6">
    <location>
        <begin position="215"/>
        <end position="399"/>
    </location>
</feature>
<organism evidence="8 9">
    <name type="scientific">Allosphingosinicella deserti</name>
    <dbReference type="NCBI Taxonomy" id="2116704"/>
    <lineage>
        <taxon>Bacteria</taxon>
        <taxon>Pseudomonadati</taxon>
        <taxon>Pseudomonadota</taxon>
        <taxon>Alphaproteobacteria</taxon>
        <taxon>Sphingomonadales</taxon>
        <taxon>Sphingomonadaceae</taxon>
        <taxon>Allosphingosinicella</taxon>
    </lineage>
</organism>
<keyword evidence="9" id="KW-1185">Reference proteome</keyword>
<dbReference type="Proteomes" id="UP000241167">
    <property type="component" value="Unassembled WGS sequence"/>
</dbReference>
<dbReference type="Pfam" id="PF00589">
    <property type="entry name" value="Phage_integrase"/>
    <property type="match status" value="1"/>
</dbReference>
<evidence type="ECO:0000259" key="7">
    <source>
        <dbReference type="PROSITE" id="PS51900"/>
    </source>
</evidence>
<dbReference type="EMBL" id="PXYI01000001">
    <property type="protein sequence ID" value="PSJ43301.1"/>
    <property type="molecule type" value="Genomic_DNA"/>
</dbReference>
<dbReference type="Gene3D" id="3.30.160.390">
    <property type="entry name" value="Integrase, DNA-binding domain"/>
    <property type="match status" value="1"/>
</dbReference>
<dbReference type="GO" id="GO:0003677">
    <property type="term" value="F:DNA binding"/>
    <property type="evidence" value="ECO:0007669"/>
    <property type="project" value="UniProtKB-UniRule"/>
</dbReference>
<reference evidence="8 9" key="1">
    <citation type="submission" date="2018-03" db="EMBL/GenBank/DDBJ databases">
        <title>The draft genome of Sphingosinicella sp. GL-C-18.</title>
        <authorList>
            <person name="Liu L."/>
            <person name="Li L."/>
            <person name="Liang L."/>
            <person name="Zhang X."/>
            <person name="Wang T."/>
        </authorList>
    </citation>
    <scope>NUCLEOTIDE SEQUENCE [LARGE SCALE GENOMIC DNA]</scope>
    <source>
        <strain evidence="8 9">GL-C-18</strain>
    </source>
</reference>
<keyword evidence="4" id="KW-0233">DNA recombination</keyword>
<protein>
    <submittedName>
        <fullName evidence="8">Integrase</fullName>
    </submittedName>
</protein>
<dbReference type="Gene3D" id="1.10.443.10">
    <property type="entry name" value="Intergrase catalytic core"/>
    <property type="match status" value="1"/>
</dbReference>
<dbReference type="InterPro" id="IPR010998">
    <property type="entry name" value="Integrase_recombinase_N"/>
</dbReference>
<comment type="similarity">
    <text evidence="1">Belongs to the 'phage' integrase family.</text>
</comment>
<keyword evidence="2" id="KW-0229">DNA integration</keyword>
<dbReference type="CDD" id="cd00801">
    <property type="entry name" value="INT_P4_C"/>
    <property type="match status" value="1"/>
</dbReference>
<dbReference type="InterPro" id="IPR013762">
    <property type="entry name" value="Integrase-like_cat_sf"/>
</dbReference>
<keyword evidence="3 5" id="KW-0238">DNA-binding</keyword>
<dbReference type="InterPro" id="IPR050808">
    <property type="entry name" value="Phage_Integrase"/>
</dbReference>
<dbReference type="SUPFAM" id="SSF56349">
    <property type="entry name" value="DNA breaking-rejoining enzymes"/>
    <property type="match status" value="1"/>
</dbReference>
<dbReference type="PROSITE" id="PS51900">
    <property type="entry name" value="CB"/>
    <property type="match status" value="1"/>
</dbReference>
<dbReference type="GO" id="GO:0015074">
    <property type="term" value="P:DNA integration"/>
    <property type="evidence" value="ECO:0007669"/>
    <property type="project" value="UniProtKB-KW"/>
</dbReference>
<dbReference type="Pfam" id="PF22022">
    <property type="entry name" value="Phage_int_M"/>
    <property type="match status" value="1"/>
</dbReference>
<dbReference type="InterPro" id="IPR044068">
    <property type="entry name" value="CB"/>
</dbReference>